<dbReference type="InterPro" id="IPR030902">
    <property type="entry name" value="CLB_0814_fam"/>
</dbReference>
<evidence type="ECO:0000313" key="2">
    <source>
        <dbReference type="Proteomes" id="UP000284051"/>
    </source>
</evidence>
<dbReference type="AlphaFoldDB" id="A0A3R6E0N5"/>
<sequence length="90" mass="10638">MCGGDDILKYRTYCKNQRDVAFVINGIIDEYWCGKLSEKEMKEDILTLYENNKEKLFKDGQFTKIIQQQCGKKRINVISQILKNKLEKLE</sequence>
<dbReference type="Proteomes" id="UP000284051">
    <property type="component" value="Unassembled WGS sequence"/>
</dbReference>
<dbReference type="GO" id="GO:0016740">
    <property type="term" value="F:transferase activity"/>
    <property type="evidence" value="ECO:0007669"/>
    <property type="project" value="UniProtKB-KW"/>
</dbReference>
<reference evidence="1 2" key="1">
    <citation type="submission" date="2018-08" db="EMBL/GenBank/DDBJ databases">
        <title>A genome reference for cultivated species of the human gut microbiota.</title>
        <authorList>
            <person name="Zou Y."/>
            <person name="Xue W."/>
            <person name="Luo G."/>
        </authorList>
    </citation>
    <scope>NUCLEOTIDE SEQUENCE [LARGE SCALE GENOMIC DNA]</scope>
    <source>
        <strain evidence="1 2">AM22-21LB</strain>
    </source>
</reference>
<gene>
    <name evidence="1" type="ORF">DW264_18045</name>
</gene>
<comment type="caution">
    <text evidence="1">The sequence shown here is derived from an EMBL/GenBank/DDBJ whole genome shotgun (WGS) entry which is preliminary data.</text>
</comment>
<accession>A0A3R6E0N5</accession>
<evidence type="ECO:0000313" key="1">
    <source>
        <dbReference type="EMBL" id="RHG24535.1"/>
    </source>
</evidence>
<dbReference type="NCBIfam" id="TIGR04540">
    <property type="entry name" value="CLB_0814_fam"/>
    <property type="match status" value="1"/>
</dbReference>
<dbReference type="EMBL" id="QRID01000031">
    <property type="protein sequence ID" value="RHG24535.1"/>
    <property type="molecule type" value="Genomic_DNA"/>
</dbReference>
<proteinExistence type="predicted"/>
<organism evidence="1 2">
    <name type="scientific">Roseburia intestinalis</name>
    <dbReference type="NCBI Taxonomy" id="166486"/>
    <lineage>
        <taxon>Bacteria</taxon>
        <taxon>Bacillati</taxon>
        <taxon>Bacillota</taxon>
        <taxon>Clostridia</taxon>
        <taxon>Lachnospirales</taxon>
        <taxon>Lachnospiraceae</taxon>
        <taxon>Roseburia</taxon>
    </lineage>
</organism>
<keyword evidence="1" id="KW-0808">Transferase</keyword>
<protein>
    <submittedName>
        <fullName evidence="1">Glycosyl transferase</fullName>
    </submittedName>
</protein>
<name>A0A3R6E0N5_9FIRM</name>